<name>A0AAD6VBH1_9AGAR</name>
<feature type="transmembrane region" description="Helical" evidence="5">
    <location>
        <begin position="45"/>
        <end position="67"/>
    </location>
</feature>
<dbReference type="EMBL" id="JARJCW010000045">
    <property type="protein sequence ID" value="KAJ7204934.1"/>
    <property type="molecule type" value="Genomic_DNA"/>
</dbReference>
<keyword evidence="3 5" id="KW-1133">Transmembrane helix</keyword>
<proteinExistence type="inferred from homology"/>
<evidence type="ECO:0000256" key="4">
    <source>
        <dbReference type="ARBA" id="ARBA00023136"/>
    </source>
</evidence>
<keyword evidence="8" id="KW-1185">Reference proteome</keyword>
<dbReference type="AlphaFoldDB" id="A0AAD6VBH1"/>
<dbReference type="InterPro" id="IPR007269">
    <property type="entry name" value="ICMT_MeTrfase"/>
</dbReference>
<comment type="similarity">
    <text evidence="5">Belongs to the class VI-like SAM-binding methyltransferase superfamily. Isoprenylcysteine carboxyl methyltransferase family.</text>
</comment>
<evidence type="ECO:0000256" key="1">
    <source>
        <dbReference type="ARBA" id="ARBA00004141"/>
    </source>
</evidence>
<dbReference type="PANTHER" id="PTHR12714">
    <property type="entry name" value="PROTEIN-S ISOPRENYLCYSTEINE O-METHYLTRANSFERASE"/>
    <property type="match status" value="1"/>
</dbReference>
<keyword evidence="5" id="KW-0256">Endoplasmic reticulum</keyword>
<accession>A0AAD6VBH1</accession>
<feature type="chain" id="PRO_5041987550" description="Protein-S-isoprenylcysteine O-methyltransferase" evidence="6">
    <location>
        <begin position="19"/>
        <end position="241"/>
    </location>
</feature>
<keyword evidence="5" id="KW-0949">S-adenosyl-L-methionine</keyword>
<keyword evidence="5" id="KW-0808">Transferase</keyword>
<evidence type="ECO:0000313" key="7">
    <source>
        <dbReference type="EMBL" id="KAJ7204934.1"/>
    </source>
</evidence>
<evidence type="ECO:0000256" key="2">
    <source>
        <dbReference type="ARBA" id="ARBA00022692"/>
    </source>
</evidence>
<feature type="transmembrane region" description="Helical" evidence="5">
    <location>
        <begin position="98"/>
        <end position="117"/>
    </location>
</feature>
<dbReference type="GO" id="GO:0004671">
    <property type="term" value="F:protein C-terminal S-isoprenylcysteine carboxyl O-methyltransferase activity"/>
    <property type="evidence" value="ECO:0007669"/>
    <property type="project" value="UniProtKB-EC"/>
</dbReference>
<keyword evidence="4 5" id="KW-0472">Membrane</keyword>
<evidence type="ECO:0000256" key="6">
    <source>
        <dbReference type="SAM" id="SignalP"/>
    </source>
</evidence>
<keyword evidence="2 5" id="KW-0812">Transmembrane</keyword>
<dbReference type="GO" id="GO:0005789">
    <property type="term" value="C:endoplasmic reticulum membrane"/>
    <property type="evidence" value="ECO:0007669"/>
    <property type="project" value="UniProtKB-SubCell"/>
</dbReference>
<dbReference type="Gene3D" id="1.20.120.1630">
    <property type="match status" value="1"/>
</dbReference>
<sequence length="241" mass="26332">MATLKIPLLLSVMLGTHVTMTPPNPPPSKGERLHPSGLEHFAPRLVPVILTSLFWTCGLAEITIIAARQVSPASVYFPLAKTVLGALDRTGGAPYLKLTPMVLLGCVLNLVGAGIRIHCYRRLRSLFTFELGIHEGHHLITDGVYGIVRHPSYTGALFVGVGIGLCTLTPGTWAIECTGLVRPGEPWSRKVLAIWVVGLSVAFKGLASRMRKEDKMLRERFGAEWEAWAARVPCKIFPSVY</sequence>
<dbReference type="EC" id="2.1.1.100" evidence="5"/>
<feature type="transmembrane region" description="Helical" evidence="5">
    <location>
        <begin position="155"/>
        <end position="175"/>
    </location>
</feature>
<dbReference type="Proteomes" id="UP001219525">
    <property type="component" value="Unassembled WGS sequence"/>
</dbReference>
<evidence type="ECO:0000256" key="5">
    <source>
        <dbReference type="RuleBase" id="RU362022"/>
    </source>
</evidence>
<comment type="subcellular location">
    <subcellularLocation>
        <location evidence="5">Endoplasmic reticulum membrane</location>
        <topology evidence="5">Multi-pass membrane protein</topology>
    </subcellularLocation>
    <subcellularLocation>
        <location evidence="1">Membrane</location>
        <topology evidence="1">Multi-pass membrane protein</topology>
    </subcellularLocation>
</comment>
<comment type="catalytic activity">
    <reaction evidence="5">
        <text>[protein]-C-terminal S-[(2E,6E)-farnesyl]-L-cysteine + S-adenosyl-L-methionine = [protein]-C-terminal S-[(2E,6E)-farnesyl]-L-cysteine methyl ester + S-adenosyl-L-homocysteine</text>
        <dbReference type="Rhea" id="RHEA:21672"/>
        <dbReference type="Rhea" id="RHEA-COMP:12125"/>
        <dbReference type="Rhea" id="RHEA-COMP:12126"/>
        <dbReference type="ChEBI" id="CHEBI:57856"/>
        <dbReference type="ChEBI" id="CHEBI:59789"/>
        <dbReference type="ChEBI" id="CHEBI:90510"/>
        <dbReference type="ChEBI" id="CHEBI:90511"/>
        <dbReference type="EC" id="2.1.1.100"/>
    </reaction>
</comment>
<reference evidence="7" key="1">
    <citation type="submission" date="2023-03" db="EMBL/GenBank/DDBJ databases">
        <title>Massive genome expansion in bonnet fungi (Mycena s.s.) driven by repeated elements and novel gene families across ecological guilds.</title>
        <authorList>
            <consortium name="Lawrence Berkeley National Laboratory"/>
            <person name="Harder C.B."/>
            <person name="Miyauchi S."/>
            <person name="Viragh M."/>
            <person name="Kuo A."/>
            <person name="Thoen E."/>
            <person name="Andreopoulos B."/>
            <person name="Lu D."/>
            <person name="Skrede I."/>
            <person name="Drula E."/>
            <person name="Henrissat B."/>
            <person name="Morin E."/>
            <person name="Kohler A."/>
            <person name="Barry K."/>
            <person name="LaButti K."/>
            <person name="Morin E."/>
            <person name="Salamov A."/>
            <person name="Lipzen A."/>
            <person name="Mereny Z."/>
            <person name="Hegedus B."/>
            <person name="Baldrian P."/>
            <person name="Stursova M."/>
            <person name="Weitz H."/>
            <person name="Taylor A."/>
            <person name="Grigoriev I.V."/>
            <person name="Nagy L.G."/>
            <person name="Martin F."/>
            <person name="Kauserud H."/>
        </authorList>
    </citation>
    <scope>NUCLEOTIDE SEQUENCE</scope>
    <source>
        <strain evidence="7">9144</strain>
    </source>
</reference>
<dbReference type="Pfam" id="PF04140">
    <property type="entry name" value="ICMT"/>
    <property type="match status" value="1"/>
</dbReference>
<feature type="transmembrane region" description="Helical" evidence="5">
    <location>
        <begin position="187"/>
        <end position="207"/>
    </location>
</feature>
<protein>
    <recommendedName>
        <fullName evidence="5">Protein-S-isoprenylcysteine O-methyltransferase</fullName>
        <ecNumber evidence="5">2.1.1.100</ecNumber>
    </recommendedName>
</protein>
<keyword evidence="6" id="KW-0732">Signal</keyword>
<dbReference type="GO" id="GO:0032259">
    <property type="term" value="P:methylation"/>
    <property type="evidence" value="ECO:0007669"/>
    <property type="project" value="UniProtKB-KW"/>
</dbReference>
<evidence type="ECO:0000256" key="3">
    <source>
        <dbReference type="ARBA" id="ARBA00022989"/>
    </source>
</evidence>
<evidence type="ECO:0000313" key="8">
    <source>
        <dbReference type="Proteomes" id="UP001219525"/>
    </source>
</evidence>
<dbReference type="PANTHER" id="PTHR12714:SF9">
    <property type="entry name" value="PROTEIN-S-ISOPRENYLCYSTEINE O-METHYLTRANSFERASE"/>
    <property type="match status" value="1"/>
</dbReference>
<comment type="caution">
    <text evidence="7">The sequence shown here is derived from an EMBL/GenBank/DDBJ whole genome shotgun (WGS) entry which is preliminary data.</text>
</comment>
<organism evidence="7 8">
    <name type="scientific">Mycena pura</name>
    <dbReference type="NCBI Taxonomy" id="153505"/>
    <lineage>
        <taxon>Eukaryota</taxon>
        <taxon>Fungi</taxon>
        <taxon>Dikarya</taxon>
        <taxon>Basidiomycota</taxon>
        <taxon>Agaricomycotina</taxon>
        <taxon>Agaricomycetes</taxon>
        <taxon>Agaricomycetidae</taxon>
        <taxon>Agaricales</taxon>
        <taxon>Marasmiineae</taxon>
        <taxon>Mycenaceae</taxon>
        <taxon>Mycena</taxon>
    </lineage>
</organism>
<keyword evidence="5" id="KW-0489">Methyltransferase</keyword>
<feature type="signal peptide" evidence="6">
    <location>
        <begin position="1"/>
        <end position="18"/>
    </location>
</feature>
<gene>
    <name evidence="7" type="ORF">GGX14DRAFT_458971</name>
</gene>